<reference evidence="2" key="1">
    <citation type="journal article" date="2014" name="Front. Microbiol.">
        <title>High frequency of phylogenetically diverse reductive dehalogenase-homologous genes in deep subseafloor sedimentary metagenomes.</title>
        <authorList>
            <person name="Kawai M."/>
            <person name="Futagami T."/>
            <person name="Toyoda A."/>
            <person name="Takaki Y."/>
            <person name="Nishi S."/>
            <person name="Hori S."/>
            <person name="Arai W."/>
            <person name="Tsubouchi T."/>
            <person name="Morono Y."/>
            <person name="Uchiyama I."/>
            <person name="Ito T."/>
            <person name="Fujiyama A."/>
            <person name="Inagaki F."/>
            <person name="Takami H."/>
        </authorList>
    </citation>
    <scope>NUCLEOTIDE SEQUENCE</scope>
    <source>
        <strain evidence="2">Expedition CK06-06</strain>
    </source>
</reference>
<name>X1BV40_9ZZZZ</name>
<accession>X1BV40</accession>
<dbReference type="SUPFAM" id="SSF52540">
    <property type="entry name" value="P-loop containing nucleoside triphosphate hydrolases"/>
    <property type="match status" value="1"/>
</dbReference>
<protein>
    <recommendedName>
        <fullName evidence="1">Helicase/UvrB N-terminal domain-containing protein</fullName>
    </recommendedName>
</protein>
<proteinExistence type="predicted"/>
<feature type="domain" description="Helicase/UvrB N-terminal" evidence="1">
    <location>
        <begin position="48"/>
        <end position="125"/>
    </location>
</feature>
<dbReference type="Gene3D" id="3.40.50.300">
    <property type="entry name" value="P-loop containing nucleotide triphosphate hydrolases"/>
    <property type="match status" value="1"/>
</dbReference>
<sequence>MFNEFARYEEDFKAWCHDGYPTDFPTTYRYIDFLSDPSNDQAPREGTLWPHQWEAFLRVVYSYEVLGKKTIGEHGLLLNIVTGGGKTADIAAIIAWLRISHGVQKFLMLCPNLIVRDRLEEDFEKGKVFKDRDHLPRHH</sequence>
<dbReference type="InterPro" id="IPR006935">
    <property type="entry name" value="Helicase/UvrB_N"/>
</dbReference>
<gene>
    <name evidence="2" type="ORF">S01H4_22119</name>
</gene>
<organism evidence="2">
    <name type="scientific">marine sediment metagenome</name>
    <dbReference type="NCBI Taxonomy" id="412755"/>
    <lineage>
        <taxon>unclassified sequences</taxon>
        <taxon>metagenomes</taxon>
        <taxon>ecological metagenomes</taxon>
    </lineage>
</organism>
<dbReference type="GO" id="GO:0016787">
    <property type="term" value="F:hydrolase activity"/>
    <property type="evidence" value="ECO:0007669"/>
    <property type="project" value="InterPro"/>
</dbReference>
<dbReference type="InterPro" id="IPR027417">
    <property type="entry name" value="P-loop_NTPase"/>
</dbReference>
<evidence type="ECO:0000313" key="2">
    <source>
        <dbReference type="EMBL" id="GAG84997.1"/>
    </source>
</evidence>
<dbReference type="Pfam" id="PF04851">
    <property type="entry name" value="ResIII"/>
    <property type="match status" value="1"/>
</dbReference>
<dbReference type="GO" id="GO:0003677">
    <property type="term" value="F:DNA binding"/>
    <property type="evidence" value="ECO:0007669"/>
    <property type="project" value="InterPro"/>
</dbReference>
<comment type="caution">
    <text evidence="2">The sequence shown here is derived from an EMBL/GenBank/DDBJ whole genome shotgun (WGS) entry which is preliminary data.</text>
</comment>
<dbReference type="EMBL" id="BART01010091">
    <property type="protein sequence ID" value="GAG84997.1"/>
    <property type="molecule type" value="Genomic_DNA"/>
</dbReference>
<dbReference type="GO" id="GO:0005524">
    <property type="term" value="F:ATP binding"/>
    <property type="evidence" value="ECO:0007669"/>
    <property type="project" value="InterPro"/>
</dbReference>
<evidence type="ECO:0000259" key="1">
    <source>
        <dbReference type="Pfam" id="PF04851"/>
    </source>
</evidence>
<dbReference type="AlphaFoldDB" id="X1BV40"/>